<evidence type="ECO:0000259" key="7">
    <source>
        <dbReference type="Pfam" id="PF08543"/>
    </source>
</evidence>
<feature type="domain" description="Pyridoxamine kinase/Phosphomethylpyrimidine kinase" evidence="7">
    <location>
        <begin position="33"/>
        <end position="173"/>
    </location>
</feature>
<dbReference type="Pfam" id="PF08543">
    <property type="entry name" value="Phos_pyr_kin"/>
    <property type="match status" value="1"/>
</dbReference>
<reference evidence="8" key="1">
    <citation type="journal article" date="2022" name="bioRxiv">
        <title>Genomics of Preaxostyla Flagellates Illuminates Evolutionary Transitions and the Path Towards Mitochondrial Loss.</title>
        <authorList>
            <person name="Novak L.V.F."/>
            <person name="Treitli S.C."/>
            <person name="Pyrih J."/>
            <person name="Halakuc P."/>
            <person name="Pipaliya S.V."/>
            <person name="Vacek V."/>
            <person name="Brzon O."/>
            <person name="Soukal P."/>
            <person name="Eme L."/>
            <person name="Dacks J.B."/>
            <person name="Karnkowska A."/>
            <person name="Elias M."/>
            <person name="Hampl V."/>
        </authorList>
    </citation>
    <scope>NUCLEOTIDE SEQUENCE</scope>
    <source>
        <strain evidence="8">RCP-MX</strain>
    </source>
</reference>
<organism evidence="8 9">
    <name type="scientific">Paratrimastix pyriformis</name>
    <dbReference type="NCBI Taxonomy" id="342808"/>
    <lineage>
        <taxon>Eukaryota</taxon>
        <taxon>Metamonada</taxon>
        <taxon>Preaxostyla</taxon>
        <taxon>Paratrimastigidae</taxon>
        <taxon>Paratrimastix</taxon>
    </lineage>
</organism>
<sequence>MEQWIAEGNFHYIWMSRVLSVHGSSQLLEKVPTLYHKLKRSNPNMLYVCDPVLGDNNKFYVPEDVVRVYKEQILSLADILTPNEYELAWLAGTETIQSLDDAVASCRLLHQRYHIPLIILKSLRVPGHAEELVLLASHYAAAGEQKVQHCWFPRLEGTFYGTGDSFSALLIGHYCNLASPLCGNLPRSLELAVSTMQAILLKTKELNSHELRLIQSRELIEHPSATITQVTELTYDAAFVQNKVESLQQARPLLAKRLPRNNFVGGLQEAR</sequence>
<protein>
    <recommendedName>
        <fullName evidence="2">pyridoxal kinase</fullName>
        <ecNumber evidence="2">2.7.1.35</ecNumber>
    </recommendedName>
</protein>
<dbReference type="PANTHER" id="PTHR10534:SF2">
    <property type="entry name" value="PYRIDOXAL KINASE"/>
    <property type="match status" value="1"/>
</dbReference>
<dbReference type="InterPro" id="IPR013749">
    <property type="entry name" value="PM/HMP-P_kinase-1"/>
</dbReference>
<keyword evidence="3" id="KW-0808">Transferase</keyword>
<evidence type="ECO:0000256" key="2">
    <source>
        <dbReference type="ARBA" id="ARBA00012104"/>
    </source>
</evidence>
<comment type="caution">
    <text evidence="8">The sequence shown here is derived from an EMBL/GenBank/DDBJ whole genome shotgun (WGS) entry which is preliminary data.</text>
</comment>
<dbReference type="InterPro" id="IPR029056">
    <property type="entry name" value="Ribokinase-like"/>
</dbReference>
<dbReference type="Gene3D" id="3.40.1190.20">
    <property type="match status" value="1"/>
</dbReference>
<keyword evidence="9" id="KW-1185">Reference proteome</keyword>
<evidence type="ECO:0000313" key="9">
    <source>
        <dbReference type="Proteomes" id="UP001141327"/>
    </source>
</evidence>
<dbReference type="InterPro" id="IPR004625">
    <property type="entry name" value="PyrdxlKinase"/>
</dbReference>
<keyword evidence="6" id="KW-0067">ATP-binding</keyword>
<evidence type="ECO:0000256" key="3">
    <source>
        <dbReference type="ARBA" id="ARBA00022679"/>
    </source>
</evidence>
<dbReference type="SUPFAM" id="SSF53613">
    <property type="entry name" value="Ribokinase-like"/>
    <property type="match status" value="1"/>
</dbReference>
<comment type="similarity">
    <text evidence="1">Belongs to the pyridoxine kinase family.</text>
</comment>
<gene>
    <name evidence="8" type="ORF">PAPYR_414</name>
</gene>
<dbReference type="PANTHER" id="PTHR10534">
    <property type="entry name" value="PYRIDOXAL KINASE"/>
    <property type="match status" value="1"/>
</dbReference>
<dbReference type="GO" id="GO:0016301">
    <property type="term" value="F:kinase activity"/>
    <property type="evidence" value="ECO:0007669"/>
    <property type="project" value="UniProtKB-KW"/>
</dbReference>
<keyword evidence="5 8" id="KW-0418">Kinase</keyword>
<keyword evidence="4" id="KW-0547">Nucleotide-binding</keyword>
<evidence type="ECO:0000313" key="8">
    <source>
        <dbReference type="EMBL" id="KAJ4463138.1"/>
    </source>
</evidence>
<evidence type="ECO:0000256" key="6">
    <source>
        <dbReference type="ARBA" id="ARBA00022840"/>
    </source>
</evidence>
<accession>A0ABQ8UVM8</accession>
<evidence type="ECO:0000256" key="4">
    <source>
        <dbReference type="ARBA" id="ARBA00022741"/>
    </source>
</evidence>
<evidence type="ECO:0000256" key="5">
    <source>
        <dbReference type="ARBA" id="ARBA00022777"/>
    </source>
</evidence>
<dbReference type="EMBL" id="JAPMOS010000001">
    <property type="protein sequence ID" value="KAJ4463138.1"/>
    <property type="molecule type" value="Genomic_DNA"/>
</dbReference>
<evidence type="ECO:0000256" key="1">
    <source>
        <dbReference type="ARBA" id="ARBA00008805"/>
    </source>
</evidence>
<dbReference type="Proteomes" id="UP001141327">
    <property type="component" value="Unassembled WGS sequence"/>
</dbReference>
<name>A0ABQ8UVM8_9EUKA</name>
<proteinExistence type="inferred from homology"/>
<dbReference type="EC" id="2.7.1.35" evidence="2"/>